<dbReference type="Proteomes" id="UP001642484">
    <property type="component" value="Unassembled WGS sequence"/>
</dbReference>
<gene>
    <name evidence="2" type="ORF">CCMP2556_LOCUS27242</name>
</gene>
<keyword evidence="3" id="KW-1185">Reference proteome</keyword>
<keyword evidence="1" id="KW-0812">Transmembrane</keyword>
<feature type="transmembrane region" description="Helical" evidence="1">
    <location>
        <begin position="225"/>
        <end position="251"/>
    </location>
</feature>
<comment type="caution">
    <text evidence="2">The sequence shown here is derived from an EMBL/GenBank/DDBJ whole genome shotgun (WGS) entry which is preliminary data.</text>
</comment>
<feature type="transmembrane region" description="Helical" evidence="1">
    <location>
        <begin position="12"/>
        <end position="30"/>
    </location>
</feature>
<evidence type="ECO:0000256" key="1">
    <source>
        <dbReference type="SAM" id="Phobius"/>
    </source>
</evidence>
<reference evidence="2 3" key="1">
    <citation type="submission" date="2024-02" db="EMBL/GenBank/DDBJ databases">
        <authorList>
            <person name="Chen Y."/>
            <person name="Shah S."/>
            <person name="Dougan E. K."/>
            <person name="Thang M."/>
            <person name="Chan C."/>
        </authorList>
    </citation>
    <scope>NUCLEOTIDE SEQUENCE [LARGE SCALE GENOMIC DNA]</scope>
</reference>
<feature type="transmembrane region" description="Helical" evidence="1">
    <location>
        <begin position="412"/>
        <end position="431"/>
    </location>
</feature>
<feature type="transmembrane region" description="Helical" evidence="1">
    <location>
        <begin position="42"/>
        <end position="61"/>
    </location>
</feature>
<accession>A0ABP0MSP6</accession>
<name>A0ABP0MSP6_9DINO</name>
<evidence type="ECO:0000313" key="3">
    <source>
        <dbReference type="Proteomes" id="UP001642484"/>
    </source>
</evidence>
<dbReference type="EMBL" id="CAXAMN010019557">
    <property type="protein sequence ID" value="CAK9054510.1"/>
    <property type="molecule type" value="Genomic_DNA"/>
</dbReference>
<feature type="transmembrane region" description="Helical" evidence="1">
    <location>
        <begin position="343"/>
        <end position="362"/>
    </location>
</feature>
<organism evidence="2 3">
    <name type="scientific">Durusdinium trenchii</name>
    <dbReference type="NCBI Taxonomy" id="1381693"/>
    <lineage>
        <taxon>Eukaryota</taxon>
        <taxon>Sar</taxon>
        <taxon>Alveolata</taxon>
        <taxon>Dinophyceae</taxon>
        <taxon>Suessiales</taxon>
        <taxon>Symbiodiniaceae</taxon>
        <taxon>Durusdinium</taxon>
    </lineage>
</organism>
<keyword evidence="1" id="KW-1133">Transmembrane helix</keyword>
<proteinExistence type="predicted"/>
<evidence type="ECO:0000313" key="2">
    <source>
        <dbReference type="EMBL" id="CAK9054510.1"/>
    </source>
</evidence>
<feature type="transmembrane region" description="Helical" evidence="1">
    <location>
        <begin position="368"/>
        <end position="400"/>
    </location>
</feature>
<keyword evidence="1" id="KW-0472">Membrane</keyword>
<sequence>MAPRMEEFQRNFAFVAFMMIVCFGVFVYLTRNLRETVTPLCWAAFFAVPSTLLISYIDRLINQVMSGIKRLWLCLWHTQSSPLLDITHSEPERVRFAASGWRITLDRPDSNADYRNAHFLRKVNTPCSRHCSRLLQILRLESCFRRRVRIVELEHEEQEGQVEPEANGLVKGWTYYASSKEEGESLILELFLDASEQYSAVFSRSATGPQIHGQLEIDKSSSLSWFVSLILTLAIMAGGVWFFVACIQMGISSFTANLSDYKTGVMDFLDLIKPIFPEKVWQEIQKKATEFLNNELPTLAQQVASSLESLSFQALMFFVYLFFWIFEPLPISSPVAEVFKSYLLLKTIVCLLFASLMSALLMCLQCKIWSLFFVLTFLLNFIPEIGAIASAILTVPAILFDGHLDRQMRLENLLWLVIIGTCIKIFTGNVVEVQMYASLGGQFMRMHPVIIMAGAQILRRFVDQIGRGAAKALIMLFSALLGVTGMFLAVPTMAAVKYYLVSTDMPKQFRNPLLIFIEGDATAPHKNFVEQQRLIECHFMEPPAPTRQALQDEEAVELGRSS</sequence>
<feature type="transmembrane region" description="Helical" evidence="1">
    <location>
        <begin position="310"/>
        <end position="331"/>
    </location>
</feature>
<feature type="transmembrane region" description="Helical" evidence="1">
    <location>
        <begin position="474"/>
        <end position="500"/>
    </location>
</feature>
<protein>
    <submittedName>
        <fullName evidence="2">Uncharacterized protein</fullName>
    </submittedName>
</protein>